<proteinExistence type="inferred from homology"/>
<dbReference type="GO" id="GO:0003723">
    <property type="term" value="F:RNA binding"/>
    <property type="evidence" value="ECO:0007669"/>
    <property type="project" value="UniProtKB-KW"/>
</dbReference>
<feature type="domain" description="Maturase MatK N-terminal" evidence="9">
    <location>
        <begin position="1"/>
        <end position="333"/>
    </location>
</feature>
<evidence type="ECO:0000256" key="1">
    <source>
        <dbReference type="ARBA" id="ARBA00006621"/>
    </source>
</evidence>
<organism evidence="10">
    <name type="scientific">Hypecoum imberbe</name>
    <dbReference type="NCBI Taxonomy" id="38927"/>
    <lineage>
        <taxon>Eukaryota</taxon>
        <taxon>Viridiplantae</taxon>
        <taxon>Streptophyta</taxon>
        <taxon>Embryophyta</taxon>
        <taxon>Tracheophyta</taxon>
        <taxon>Spermatophyta</taxon>
        <taxon>Magnoliopsida</taxon>
        <taxon>Ranunculales</taxon>
        <taxon>Papaveraceae</taxon>
        <taxon>Hypecooideae</taxon>
        <taxon>Hypecoum</taxon>
    </lineage>
</organism>
<name>D2KQL5_9MAGN</name>
<evidence type="ECO:0000256" key="4">
    <source>
        <dbReference type="ARBA" id="ARBA00022694"/>
    </source>
</evidence>
<evidence type="ECO:0000313" key="10">
    <source>
        <dbReference type="EMBL" id="ACZ97641.1"/>
    </source>
</evidence>
<dbReference type="Pfam" id="PF01348">
    <property type="entry name" value="Intron_maturas2"/>
    <property type="match status" value="1"/>
</dbReference>
<keyword evidence="7 10" id="KW-0150">Chloroplast</keyword>
<dbReference type="PANTHER" id="PTHR34811:SF1">
    <property type="entry name" value="MATURASE K"/>
    <property type="match status" value="1"/>
</dbReference>
<keyword evidence="4 6" id="KW-0819">tRNA processing</keyword>
<reference evidence="10" key="1">
    <citation type="journal article" date="2008" name="Mol. Phylogenet. Evol.">
        <title>Phylogenetic signal in matK vs. trnK: a case study in early diverging eudicots (angiosperms).</title>
        <authorList>
            <person name="Hilu K.W."/>
            <person name="Black C."/>
            <person name="Diouf D."/>
            <person name="Burleigh J.G."/>
        </authorList>
    </citation>
    <scope>NUCLEOTIDE SEQUENCE</scope>
</reference>
<comment type="function">
    <text evidence="6 7">Usually encoded in the trnK tRNA gene intron. Probably assists in splicing its own and other chloroplast group II introns.</text>
</comment>
<sequence>MEELQRYFKIEKSQQEYFLYPLLFQEYIYVLAHDYGLNRSIFYEPLENVGYDNKSSSLLVKHLITRMYQQKYLIISSNPSKQKKEVGHNQKYYSQIISDGFAVILEIPFSLRLGVSLEVKGIIKSQNLRSIHSIFPFLEDKFSHLNHVSDILIPHPIHLEIVVQTLRSWIQDAPSLHLLRFFLHECHNWTSLMIPKKNFAFSSKAKKRIFLFLYNFYLYECESIFMFIRKQSLHLRSTSFGYFLERIHFYVKIESLLVVFRNDFQTTLGLFTDPFMHYVRYQGKWILASRGSLLMMNKWKSYHISLWQCHFYLWSQPYRISRNSLSNHSLEFLSYLSSVRLTTLLVRSQMLEKSFLMDIDIKKFNARVPIISLIGSLSKAKFCNVSGHSISKSVWADLSDIDIINRFGGICRNISHYYSGSAKKKSLYQVKYILRLSCTRTLARKHKSTVRSFLKRFGSELLEEFLTQEEQVLSLIFRRASSSSLKFGLERVWYFDIFNINDLANY</sequence>
<dbReference type="GO" id="GO:0008380">
    <property type="term" value="P:RNA splicing"/>
    <property type="evidence" value="ECO:0007669"/>
    <property type="project" value="UniProtKB-UniRule"/>
</dbReference>
<dbReference type="HAMAP" id="MF_01390">
    <property type="entry name" value="MatK"/>
    <property type="match status" value="1"/>
</dbReference>
<dbReference type="InterPro" id="IPR002866">
    <property type="entry name" value="Maturase_MatK"/>
</dbReference>
<comment type="subcellular location">
    <subcellularLocation>
        <location evidence="6">Plastid</location>
        <location evidence="6">Chloroplast</location>
    </subcellularLocation>
</comment>
<evidence type="ECO:0000259" key="9">
    <source>
        <dbReference type="Pfam" id="PF01824"/>
    </source>
</evidence>
<dbReference type="Pfam" id="PF01824">
    <property type="entry name" value="MatK_N"/>
    <property type="match status" value="1"/>
</dbReference>
<dbReference type="EMBL" id="GU266596">
    <property type="protein sequence ID" value="ACZ97641.1"/>
    <property type="molecule type" value="Genomic_DNA"/>
</dbReference>
<evidence type="ECO:0000256" key="3">
    <source>
        <dbReference type="ARBA" id="ARBA00022664"/>
    </source>
</evidence>
<evidence type="ECO:0000256" key="2">
    <source>
        <dbReference type="ARBA" id="ARBA00022640"/>
    </source>
</evidence>
<evidence type="ECO:0000256" key="5">
    <source>
        <dbReference type="ARBA" id="ARBA00022884"/>
    </source>
</evidence>
<feature type="domain" description="Domain X" evidence="8">
    <location>
        <begin position="363"/>
        <end position="479"/>
    </location>
</feature>
<dbReference type="AlphaFoldDB" id="D2KQL5"/>
<dbReference type="InterPro" id="IPR024942">
    <property type="entry name" value="Maturase_MatK_N"/>
</dbReference>
<reference evidence="10" key="2">
    <citation type="submission" date="2009-10" db="EMBL/GenBank/DDBJ databases">
        <authorList>
            <person name="Hilu K.W."/>
            <person name="Black C."/>
            <person name="Diouf D."/>
            <person name="Burleigh J.G."/>
        </authorList>
    </citation>
    <scope>NUCLEOTIDE SEQUENCE</scope>
</reference>
<dbReference type="InterPro" id="IPR024937">
    <property type="entry name" value="Domain_X"/>
</dbReference>
<keyword evidence="2 7" id="KW-0934">Plastid</keyword>
<dbReference type="GO" id="GO:0009507">
    <property type="term" value="C:chloroplast"/>
    <property type="evidence" value="ECO:0007669"/>
    <property type="project" value="UniProtKB-SubCell"/>
</dbReference>
<dbReference type="GO" id="GO:0008033">
    <property type="term" value="P:tRNA processing"/>
    <property type="evidence" value="ECO:0007669"/>
    <property type="project" value="UniProtKB-KW"/>
</dbReference>
<keyword evidence="5 6" id="KW-0694">RNA-binding</keyword>
<dbReference type="GO" id="GO:0006397">
    <property type="term" value="P:mRNA processing"/>
    <property type="evidence" value="ECO:0007669"/>
    <property type="project" value="UniProtKB-KW"/>
</dbReference>
<geneLocation type="chloroplast" evidence="10"/>
<evidence type="ECO:0000259" key="8">
    <source>
        <dbReference type="Pfam" id="PF01348"/>
    </source>
</evidence>
<dbReference type="PANTHER" id="PTHR34811">
    <property type="entry name" value="MATURASE K"/>
    <property type="match status" value="1"/>
</dbReference>
<evidence type="ECO:0000256" key="7">
    <source>
        <dbReference type="RuleBase" id="RU004226"/>
    </source>
</evidence>
<accession>D2KQL5</accession>
<protein>
    <recommendedName>
        <fullName evidence="6">Maturase K</fullName>
    </recommendedName>
    <alternativeName>
        <fullName evidence="6">Intron maturase</fullName>
    </alternativeName>
</protein>
<evidence type="ECO:0000256" key="6">
    <source>
        <dbReference type="HAMAP-Rule" id="MF_01390"/>
    </source>
</evidence>
<comment type="similarity">
    <text evidence="1 6">Belongs to the intron maturase 2 family. MatK subfamily.</text>
</comment>
<keyword evidence="3 6" id="KW-0507">mRNA processing</keyword>
<gene>
    <name evidence="6 10" type="primary">matK</name>
</gene>